<dbReference type="KEGG" id="bqu:BQ04170"/>
<dbReference type="InterPro" id="IPR006260">
    <property type="entry name" value="TonB/TolA_C"/>
</dbReference>
<evidence type="ECO:0000259" key="10">
    <source>
        <dbReference type="PROSITE" id="PS52015"/>
    </source>
</evidence>
<dbReference type="GO" id="GO:0055085">
    <property type="term" value="P:transmembrane transport"/>
    <property type="evidence" value="ECO:0007669"/>
    <property type="project" value="InterPro"/>
</dbReference>
<dbReference type="GO" id="GO:0031992">
    <property type="term" value="F:energy transducer activity"/>
    <property type="evidence" value="ECO:0007669"/>
    <property type="project" value="TreeGrafter"/>
</dbReference>
<dbReference type="Proteomes" id="UP000000597">
    <property type="component" value="Chromosome"/>
</dbReference>
<keyword evidence="6" id="KW-0812">Transmembrane</keyword>
<gene>
    <name evidence="11" type="primary">tonB</name>
    <name evidence="11" type="ordered locus">BQ04170</name>
</gene>
<sequence>MNFANTRRLLILWVGAFVGAFFLHIVLGAQFYFRSPGVKNDTFSSTIMLTFASETVYPDVDIDLPNIDTDLSNVITEPQVLQPDLPAQEAKILESVDEIQSEESQHATEKDDFSLLKPLEESPPPKVEHKALVKKPIPVKSVVKHSTVKTVRSSTTSQAGSPAELEDALLMEWLAQIQAQLERQKKYVVGQRTSRTKGTVKLEFRVHEQGEIFSSRIVVSAGDPELDRLAMAVLQRVGFFPPPPPSKVHKIIRVSLIFS</sequence>
<dbReference type="Pfam" id="PF13103">
    <property type="entry name" value="TonB_2"/>
    <property type="match status" value="1"/>
</dbReference>
<dbReference type="InterPro" id="IPR051045">
    <property type="entry name" value="TonB-dependent_transducer"/>
</dbReference>
<evidence type="ECO:0000256" key="9">
    <source>
        <dbReference type="ARBA" id="ARBA00023136"/>
    </source>
</evidence>
<dbReference type="OrthoDB" id="7926482at2"/>
<dbReference type="eggNOG" id="COG0810">
    <property type="taxonomic scope" value="Bacteria"/>
</dbReference>
<dbReference type="PROSITE" id="PS52015">
    <property type="entry name" value="TONB_CTD"/>
    <property type="match status" value="1"/>
</dbReference>
<keyword evidence="9" id="KW-0472">Membrane</keyword>
<comment type="subcellular location">
    <subcellularLocation>
        <location evidence="1">Cell inner membrane</location>
        <topology evidence="1">Single-pass membrane protein</topology>
        <orientation evidence="1">Periplasmic side</orientation>
    </subcellularLocation>
</comment>
<keyword evidence="8" id="KW-1133">Transmembrane helix</keyword>
<evidence type="ECO:0000256" key="8">
    <source>
        <dbReference type="ARBA" id="ARBA00022989"/>
    </source>
</evidence>
<dbReference type="AlphaFoldDB" id="A0A0H3LVI3"/>
<evidence type="ECO:0000256" key="1">
    <source>
        <dbReference type="ARBA" id="ARBA00004383"/>
    </source>
</evidence>
<reference evidence="11 12" key="1">
    <citation type="journal article" date="2004" name="Proc. Natl. Acad. Sci. U.S.A.">
        <title>The louse-borne human pathogen Bartonella quintana is a genomic derivative of the zoonotic agent Bartonella henselae.</title>
        <authorList>
            <person name="Alsmark U.C.M."/>
            <person name="Frank A.C."/>
            <person name="Karlberg E.O."/>
            <person name="Legault B.-A."/>
            <person name="Ardell D.H."/>
            <person name="Canbaeck B."/>
            <person name="Eriksson A.-S."/>
            <person name="Naeslund A.K."/>
            <person name="Handley S.A."/>
            <person name="Huvet M."/>
            <person name="La Scola B."/>
            <person name="Holmberg M."/>
            <person name="Andersson S.G.E."/>
        </authorList>
    </citation>
    <scope>NUCLEOTIDE SEQUENCE [LARGE SCALE GENOMIC DNA]</scope>
    <source>
        <strain evidence="11 12">Toulouse</strain>
    </source>
</reference>
<evidence type="ECO:0000256" key="3">
    <source>
        <dbReference type="ARBA" id="ARBA00022448"/>
    </source>
</evidence>
<proteinExistence type="inferred from homology"/>
<evidence type="ECO:0000256" key="6">
    <source>
        <dbReference type="ARBA" id="ARBA00022692"/>
    </source>
</evidence>
<protein>
    <submittedName>
        <fullName evidence="11">TonB protein</fullName>
    </submittedName>
</protein>
<accession>A0A0H3LVI3</accession>
<keyword evidence="3" id="KW-0813">Transport</keyword>
<feature type="domain" description="TonB C-terminal" evidence="10">
    <location>
        <begin position="172"/>
        <end position="259"/>
    </location>
</feature>
<evidence type="ECO:0000256" key="5">
    <source>
        <dbReference type="ARBA" id="ARBA00022519"/>
    </source>
</evidence>
<dbReference type="EMBL" id="BX897700">
    <property type="protein sequence ID" value="CAF25916.1"/>
    <property type="molecule type" value="Genomic_DNA"/>
</dbReference>
<dbReference type="PANTHER" id="PTHR33446:SF2">
    <property type="entry name" value="PROTEIN TONB"/>
    <property type="match status" value="1"/>
</dbReference>
<evidence type="ECO:0000256" key="7">
    <source>
        <dbReference type="ARBA" id="ARBA00022927"/>
    </source>
</evidence>
<dbReference type="PANTHER" id="PTHR33446">
    <property type="entry name" value="PROTEIN TONB-RELATED"/>
    <property type="match status" value="1"/>
</dbReference>
<organism evidence="11 12">
    <name type="scientific">Bartonella quintana (strain Toulouse)</name>
    <name type="common">Rochalimaea quintana</name>
    <dbReference type="NCBI Taxonomy" id="283165"/>
    <lineage>
        <taxon>Bacteria</taxon>
        <taxon>Pseudomonadati</taxon>
        <taxon>Pseudomonadota</taxon>
        <taxon>Alphaproteobacteria</taxon>
        <taxon>Hyphomicrobiales</taxon>
        <taxon>Bartonellaceae</taxon>
        <taxon>Bartonella</taxon>
    </lineage>
</organism>
<keyword evidence="4" id="KW-1003">Cell membrane</keyword>
<evidence type="ECO:0000313" key="11">
    <source>
        <dbReference type="EMBL" id="CAF25916.1"/>
    </source>
</evidence>
<dbReference type="GO" id="GO:0098797">
    <property type="term" value="C:plasma membrane protein complex"/>
    <property type="evidence" value="ECO:0007669"/>
    <property type="project" value="TreeGrafter"/>
</dbReference>
<evidence type="ECO:0000313" key="12">
    <source>
        <dbReference type="Proteomes" id="UP000000597"/>
    </source>
</evidence>
<dbReference type="InterPro" id="IPR037682">
    <property type="entry name" value="TonB_C"/>
</dbReference>
<dbReference type="Gene3D" id="3.30.1150.10">
    <property type="match status" value="1"/>
</dbReference>
<dbReference type="NCBIfam" id="TIGR01352">
    <property type="entry name" value="tonB_Cterm"/>
    <property type="match status" value="1"/>
</dbReference>
<keyword evidence="7" id="KW-0653">Protein transport</keyword>
<dbReference type="GO" id="GO:0015031">
    <property type="term" value="P:protein transport"/>
    <property type="evidence" value="ECO:0007669"/>
    <property type="project" value="UniProtKB-KW"/>
</dbReference>
<keyword evidence="5" id="KW-0997">Cell inner membrane</keyword>
<dbReference type="RefSeq" id="WP_011179205.1">
    <property type="nucleotide sequence ID" value="NC_005955.1"/>
</dbReference>
<dbReference type="SUPFAM" id="SSF74653">
    <property type="entry name" value="TolA/TonB C-terminal domain"/>
    <property type="match status" value="1"/>
</dbReference>
<name>A0A0H3LVI3_BARQU</name>
<evidence type="ECO:0000256" key="4">
    <source>
        <dbReference type="ARBA" id="ARBA00022475"/>
    </source>
</evidence>
<evidence type="ECO:0000256" key="2">
    <source>
        <dbReference type="ARBA" id="ARBA00006555"/>
    </source>
</evidence>
<comment type="similarity">
    <text evidence="2">Belongs to the TonB family.</text>
</comment>
<dbReference type="HOGENOM" id="CLU_1056293_0_0_5"/>